<dbReference type="Proteomes" id="UP001303211">
    <property type="component" value="Chromosome"/>
</dbReference>
<keyword evidence="5" id="KW-0732">Signal</keyword>
<accession>A0ABZ0J3V7</accession>
<feature type="signal peptide" evidence="5">
    <location>
        <begin position="1"/>
        <end position="17"/>
    </location>
</feature>
<gene>
    <name evidence="7" type="ORF">P4826_18250</name>
</gene>
<evidence type="ECO:0000256" key="1">
    <source>
        <dbReference type="ARBA" id="ARBA00004141"/>
    </source>
</evidence>
<dbReference type="RefSeq" id="WP_317701762.1">
    <property type="nucleotide sequence ID" value="NZ_CP136921.1"/>
</dbReference>
<protein>
    <submittedName>
        <fullName evidence="7">Type IV pili methyl-accepting chemotaxis transducer N-terminal domain-containing protein</fullName>
    </submittedName>
</protein>
<evidence type="ECO:0000256" key="2">
    <source>
        <dbReference type="ARBA" id="ARBA00022692"/>
    </source>
</evidence>
<dbReference type="InterPro" id="IPR029095">
    <property type="entry name" value="NarX-like_N"/>
</dbReference>
<evidence type="ECO:0000313" key="7">
    <source>
        <dbReference type="EMBL" id="WOO32301.1"/>
    </source>
</evidence>
<dbReference type="EMBL" id="CP136921">
    <property type="protein sequence ID" value="WOO32301.1"/>
    <property type="molecule type" value="Genomic_DNA"/>
</dbReference>
<evidence type="ECO:0000313" key="8">
    <source>
        <dbReference type="Proteomes" id="UP001303211"/>
    </source>
</evidence>
<keyword evidence="8" id="KW-1185">Reference proteome</keyword>
<sequence length="273" mass="29718">MDRFQFCASLVSGAALAALPRAAFAQATPAQRLDTPRAIDMAGRLRMLSQRCTKAYLQSGQSIASHGARTLLQESVSRYEAHLAALKTFMPNPAVQASLPQLQTLWSQFKALLIGEPSRTGAAALYDANETLQSAAHYLTVSYGNTNGSPLEYLIGLAGRQRMLSQRLAKFYFYRTWELYEAPADMEMHLSRAHFTSVLTQLENSGHAAPAARAAATRLRRAWEPYQQALFASKELTAMHAGAERVAEGSESVLAACEEVVALLVAQAQGKPT</sequence>
<evidence type="ECO:0000256" key="4">
    <source>
        <dbReference type="ARBA" id="ARBA00023136"/>
    </source>
</evidence>
<keyword evidence="3" id="KW-1133">Transmembrane helix</keyword>
<evidence type="ECO:0000256" key="5">
    <source>
        <dbReference type="SAM" id="SignalP"/>
    </source>
</evidence>
<keyword evidence="2" id="KW-0812">Transmembrane</keyword>
<dbReference type="Pfam" id="PF13675">
    <property type="entry name" value="PilJ"/>
    <property type="match status" value="2"/>
</dbReference>
<name>A0ABZ0J3V7_9BURK</name>
<proteinExistence type="predicted"/>
<feature type="chain" id="PRO_5046527519" evidence="5">
    <location>
        <begin position="18"/>
        <end position="273"/>
    </location>
</feature>
<comment type="subcellular location">
    <subcellularLocation>
        <location evidence="1">Membrane</location>
        <topology evidence="1">Multi-pass membrane protein</topology>
    </subcellularLocation>
</comment>
<feature type="domain" description="NarX-like N-terminal" evidence="6">
    <location>
        <begin position="37"/>
        <end position="119"/>
    </location>
</feature>
<organism evidence="7 8">
    <name type="scientific">Diaphorobacter limosus</name>
    <dbReference type="NCBI Taxonomy" id="3036128"/>
    <lineage>
        <taxon>Bacteria</taxon>
        <taxon>Pseudomonadati</taxon>
        <taxon>Pseudomonadota</taxon>
        <taxon>Betaproteobacteria</taxon>
        <taxon>Burkholderiales</taxon>
        <taxon>Comamonadaceae</taxon>
        <taxon>Diaphorobacter</taxon>
    </lineage>
</organism>
<keyword evidence="4" id="KW-0472">Membrane</keyword>
<evidence type="ECO:0000259" key="6">
    <source>
        <dbReference type="Pfam" id="PF13675"/>
    </source>
</evidence>
<feature type="domain" description="NarX-like N-terminal" evidence="6">
    <location>
        <begin position="155"/>
        <end position="230"/>
    </location>
</feature>
<evidence type="ECO:0000256" key="3">
    <source>
        <dbReference type="ARBA" id="ARBA00022989"/>
    </source>
</evidence>
<reference evidence="7 8" key="1">
    <citation type="submission" date="2023-03" db="EMBL/GenBank/DDBJ databases">
        <title>Diaphorobacter basophil sp. nov., isolated from a sewage-treatment plant.</title>
        <authorList>
            <person name="Yang K."/>
        </authorList>
    </citation>
    <scope>NUCLEOTIDE SEQUENCE [LARGE SCALE GENOMIC DNA]</scope>
    <source>
        <strain evidence="7 8">Y-1</strain>
    </source>
</reference>